<protein>
    <submittedName>
        <fullName evidence="2">Uncharacterized protein</fullName>
    </submittedName>
</protein>
<feature type="region of interest" description="Disordered" evidence="1">
    <location>
        <begin position="1"/>
        <end position="43"/>
    </location>
</feature>
<sequence length="43" mass="4374">MHVFVQIGGGGGTRGPQSAQSVPYWQSGYSAPGPPSSQKPSEA</sequence>
<accession>A0A0M0K4N6</accession>
<name>A0A0M0K4N6_9EUKA</name>
<evidence type="ECO:0000313" key="3">
    <source>
        <dbReference type="Proteomes" id="UP000037460"/>
    </source>
</evidence>
<dbReference type="AlphaFoldDB" id="A0A0M0K4N6"/>
<proteinExistence type="predicted"/>
<feature type="compositionally biased region" description="Polar residues" evidence="1">
    <location>
        <begin position="15"/>
        <end position="29"/>
    </location>
</feature>
<evidence type="ECO:0000256" key="1">
    <source>
        <dbReference type="SAM" id="MobiDB-lite"/>
    </source>
</evidence>
<gene>
    <name evidence="2" type="ORF">Ctob_016614</name>
</gene>
<dbReference type="EMBL" id="JWZX01001423">
    <property type="protein sequence ID" value="KOO33785.1"/>
    <property type="molecule type" value="Genomic_DNA"/>
</dbReference>
<reference evidence="3" key="1">
    <citation type="journal article" date="2015" name="PLoS Genet.">
        <title>Genome Sequence and Transcriptome Analyses of Chrysochromulina tobin: Metabolic Tools for Enhanced Algal Fitness in the Prominent Order Prymnesiales (Haptophyceae).</title>
        <authorList>
            <person name="Hovde B.T."/>
            <person name="Deodato C.R."/>
            <person name="Hunsperger H.M."/>
            <person name="Ryken S.A."/>
            <person name="Yost W."/>
            <person name="Jha R.K."/>
            <person name="Patterson J."/>
            <person name="Monnat R.J. Jr."/>
            <person name="Barlow S.B."/>
            <person name="Starkenburg S.R."/>
            <person name="Cattolico R.A."/>
        </authorList>
    </citation>
    <scope>NUCLEOTIDE SEQUENCE</scope>
    <source>
        <strain evidence="3">CCMP291</strain>
    </source>
</reference>
<comment type="caution">
    <text evidence="2">The sequence shown here is derived from an EMBL/GenBank/DDBJ whole genome shotgun (WGS) entry which is preliminary data.</text>
</comment>
<dbReference type="Proteomes" id="UP000037460">
    <property type="component" value="Unassembled WGS sequence"/>
</dbReference>
<evidence type="ECO:0000313" key="2">
    <source>
        <dbReference type="EMBL" id="KOO33785.1"/>
    </source>
</evidence>
<organism evidence="2 3">
    <name type="scientific">Chrysochromulina tobinii</name>
    <dbReference type="NCBI Taxonomy" id="1460289"/>
    <lineage>
        <taxon>Eukaryota</taxon>
        <taxon>Haptista</taxon>
        <taxon>Haptophyta</taxon>
        <taxon>Prymnesiophyceae</taxon>
        <taxon>Prymnesiales</taxon>
        <taxon>Chrysochromulinaceae</taxon>
        <taxon>Chrysochromulina</taxon>
    </lineage>
</organism>
<keyword evidence="3" id="KW-1185">Reference proteome</keyword>